<comment type="caution">
    <text evidence="2">The sequence shown here is derived from an EMBL/GenBank/DDBJ whole genome shotgun (WGS) entry which is preliminary data.</text>
</comment>
<gene>
    <name evidence="2" type="ORF">SDC9_155581</name>
</gene>
<evidence type="ECO:0000313" key="2">
    <source>
        <dbReference type="EMBL" id="MPN08299.1"/>
    </source>
</evidence>
<feature type="domain" description="DUF2726" evidence="1">
    <location>
        <begin position="43"/>
        <end position="160"/>
    </location>
</feature>
<dbReference type="Pfam" id="PF10881">
    <property type="entry name" value="DUF2726"/>
    <property type="match status" value="1"/>
</dbReference>
<protein>
    <recommendedName>
        <fullName evidence="1">DUF2726 domain-containing protein</fullName>
    </recommendedName>
</protein>
<accession>A0A645F4E1</accession>
<dbReference type="EMBL" id="VSSQ01054331">
    <property type="protein sequence ID" value="MPN08299.1"/>
    <property type="molecule type" value="Genomic_DNA"/>
</dbReference>
<reference evidence="2" key="1">
    <citation type="submission" date="2019-08" db="EMBL/GenBank/DDBJ databases">
        <authorList>
            <person name="Kucharzyk K."/>
            <person name="Murdoch R.W."/>
            <person name="Higgins S."/>
            <person name="Loffler F."/>
        </authorList>
    </citation>
    <scope>NUCLEOTIDE SEQUENCE</scope>
</reference>
<dbReference type="AlphaFoldDB" id="A0A645F4E1"/>
<evidence type="ECO:0000259" key="1">
    <source>
        <dbReference type="Pfam" id="PF10881"/>
    </source>
</evidence>
<proteinExistence type="predicted"/>
<name>A0A645F4E1_9ZZZZ</name>
<dbReference type="InterPro" id="IPR024402">
    <property type="entry name" value="DUF2726"/>
</dbReference>
<organism evidence="2">
    <name type="scientific">bioreactor metagenome</name>
    <dbReference type="NCBI Taxonomy" id="1076179"/>
    <lineage>
        <taxon>unclassified sequences</taxon>
        <taxon>metagenomes</taxon>
        <taxon>ecological metagenomes</taxon>
    </lineage>
</organism>
<sequence>MLILIIIAIIAILVFAIIIKKKSETEKSESKSDISQGIPVKRTKLLSAAEINFYQSLKQIIPSNQDITCKCRLEDIMYVEKGPERQSFRNRIKSRHVDFIIFNSSNGFTDYAIELDDSSHITKQEEDTFKDNLFKKINMPLIRIKVQAKYDPDELKKIIEENTGKK</sequence>